<dbReference type="GO" id="GO:0003677">
    <property type="term" value="F:DNA binding"/>
    <property type="evidence" value="ECO:0007669"/>
    <property type="project" value="UniProtKB-KW"/>
</dbReference>
<dbReference type="InterPro" id="IPR036388">
    <property type="entry name" value="WH-like_DNA-bd_sf"/>
</dbReference>
<dbReference type="InterPro" id="IPR014284">
    <property type="entry name" value="RNA_pol_sigma-70_dom"/>
</dbReference>
<dbReference type="InterPro" id="IPR000838">
    <property type="entry name" value="RNA_pol_sigma70_ECF_CS"/>
</dbReference>
<dbReference type="GO" id="GO:0006352">
    <property type="term" value="P:DNA-templated transcription initiation"/>
    <property type="evidence" value="ECO:0007669"/>
    <property type="project" value="InterPro"/>
</dbReference>
<dbReference type="Gene3D" id="1.10.10.10">
    <property type="entry name" value="Winged helix-like DNA-binding domain superfamily/Winged helix DNA-binding domain"/>
    <property type="match status" value="1"/>
</dbReference>
<dbReference type="InterPro" id="IPR013325">
    <property type="entry name" value="RNA_pol_sigma_r2"/>
</dbReference>
<dbReference type="EMBL" id="DSIY01000307">
    <property type="protein sequence ID" value="HEG92380.1"/>
    <property type="molecule type" value="Genomic_DNA"/>
</dbReference>
<organism evidence="9">
    <name type="scientific">Thermorudis peleae</name>
    <dbReference type="NCBI Taxonomy" id="1382356"/>
    <lineage>
        <taxon>Bacteria</taxon>
        <taxon>Pseudomonadati</taxon>
        <taxon>Thermomicrobiota</taxon>
        <taxon>Thermomicrobia</taxon>
        <taxon>Thermomicrobia incertae sedis</taxon>
        <taxon>Thermorudis</taxon>
    </lineage>
</organism>
<dbReference type="InterPro" id="IPR013324">
    <property type="entry name" value="RNA_pol_sigma_r3/r4-like"/>
</dbReference>
<name>A0A831X9J3_9BACT</name>
<evidence type="ECO:0000256" key="5">
    <source>
        <dbReference type="ARBA" id="ARBA00023163"/>
    </source>
</evidence>
<dbReference type="InterPro" id="IPR039425">
    <property type="entry name" value="RNA_pol_sigma-70-like"/>
</dbReference>
<comment type="caution">
    <text evidence="9">The sequence shown here is derived from an EMBL/GenBank/DDBJ whole genome shotgun (WGS) entry which is preliminary data.</text>
</comment>
<gene>
    <name evidence="9" type="ORF">ENP34_13245</name>
</gene>
<dbReference type="CDD" id="cd06171">
    <property type="entry name" value="Sigma70_r4"/>
    <property type="match status" value="1"/>
</dbReference>
<reference evidence="9" key="1">
    <citation type="journal article" date="2020" name="mSystems">
        <title>Genome- and Community-Level Interaction Insights into Carbon Utilization and Element Cycling Functions of Hydrothermarchaeota in Hydrothermal Sediment.</title>
        <authorList>
            <person name="Zhou Z."/>
            <person name="Liu Y."/>
            <person name="Xu W."/>
            <person name="Pan J."/>
            <person name="Luo Z.H."/>
            <person name="Li M."/>
        </authorList>
    </citation>
    <scope>NUCLEOTIDE SEQUENCE [LARGE SCALE GENOMIC DNA]</scope>
    <source>
        <strain evidence="9">SpSt-210</strain>
    </source>
</reference>
<dbReference type="Pfam" id="PF08281">
    <property type="entry name" value="Sigma70_r4_2"/>
    <property type="match status" value="1"/>
</dbReference>
<keyword evidence="5 6" id="KW-0804">Transcription</keyword>
<evidence type="ECO:0000313" key="9">
    <source>
        <dbReference type="EMBL" id="HEG92380.1"/>
    </source>
</evidence>
<dbReference type="SUPFAM" id="SSF88659">
    <property type="entry name" value="Sigma3 and sigma4 domains of RNA polymerase sigma factors"/>
    <property type="match status" value="1"/>
</dbReference>
<dbReference type="PROSITE" id="PS01063">
    <property type="entry name" value="SIGMA70_ECF"/>
    <property type="match status" value="1"/>
</dbReference>
<feature type="domain" description="RNA polymerase sigma factor 70 region 4 type 2" evidence="8">
    <location>
        <begin position="130"/>
        <end position="183"/>
    </location>
</feature>
<dbReference type="PANTHER" id="PTHR43133">
    <property type="entry name" value="RNA POLYMERASE ECF-TYPE SIGMA FACTO"/>
    <property type="match status" value="1"/>
</dbReference>
<proteinExistence type="inferred from homology"/>
<dbReference type="GO" id="GO:0016987">
    <property type="term" value="F:sigma factor activity"/>
    <property type="evidence" value="ECO:0007669"/>
    <property type="project" value="UniProtKB-KW"/>
</dbReference>
<evidence type="ECO:0000256" key="1">
    <source>
        <dbReference type="ARBA" id="ARBA00010641"/>
    </source>
</evidence>
<dbReference type="InterPro" id="IPR007627">
    <property type="entry name" value="RNA_pol_sigma70_r2"/>
</dbReference>
<dbReference type="SUPFAM" id="SSF88946">
    <property type="entry name" value="Sigma2 domain of RNA polymerase sigma factors"/>
    <property type="match status" value="1"/>
</dbReference>
<protein>
    <recommendedName>
        <fullName evidence="6">RNA polymerase sigma factor</fullName>
    </recommendedName>
</protein>
<keyword evidence="2 6" id="KW-0805">Transcription regulation</keyword>
<evidence type="ECO:0000259" key="7">
    <source>
        <dbReference type="Pfam" id="PF04542"/>
    </source>
</evidence>
<dbReference type="NCBIfam" id="TIGR02937">
    <property type="entry name" value="sigma70-ECF"/>
    <property type="match status" value="1"/>
</dbReference>
<comment type="similarity">
    <text evidence="1 6">Belongs to the sigma-70 factor family. ECF subfamily.</text>
</comment>
<evidence type="ECO:0000256" key="4">
    <source>
        <dbReference type="ARBA" id="ARBA00023125"/>
    </source>
</evidence>
<evidence type="ECO:0000256" key="6">
    <source>
        <dbReference type="RuleBase" id="RU000716"/>
    </source>
</evidence>
<dbReference type="AlphaFoldDB" id="A0A831X9J3"/>
<evidence type="ECO:0000259" key="8">
    <source>
        <dbReference type="Pfam" id="PF08281"/>
    </source>
</evidence>
<dbReference type="Pfam" id="PF04542">
    <property type="entry name" value="Sigma70_r2"/>
    <property type="match status" value="1"/>
</dbReference>
<evidence type="ECO:0000256" key="3">
    <source>
        <dbReference type="ARBA" id="ARBA00023082"/>
    </source>
</evidence>
<evidence type="ECO:0000256" key="2">
    <source>
        <dbReference type="ARBA" id="ARBA00023015"/>
    </source>
</evidence>
<keyword evidence="3 6" id="KW-0731">Sigma factor</keyword>
<sequence length="196" mass="22415">MTGELQRLDDAELVTLTGQGEVRALEVLYNRYARAAFAFAVRIVGDPLEAEEILQEAFLRVWQQANRFQHARGSFASWLLSITHNLAIDALRRRQRRPQRADMVDFFEVLRTEIDTAVDLEEAAMVAELRQQVQAAIAQLPQRQREVLELAYFQGLTQREIAELLDEPLGTVKTRMRLGLQKLQEALQAQRPETSG</sequence>
<dbReference type="PANTHER" id="PTHR43133:SF62">
    <property type="entry name" value="RNA POLYMERASE SIGMA FACTOR SIGZ"/>
    <property type="match status" value="1"/>
</dbReference>
<dbReference type="Gene3D" id="1.10.1740.10">
    <property type="match status" value="1"/>
</dbReference>
<accession>A0A831X9J3</accession>
<keyword evidence="4 6" id="KW-0238">DNA-binding</keyword>
<feature type="domain" description="RNA polymerase sigma-70 region 2" evidence="7">
    <location>
        <begin position="28"/>
        <end position="97"/>
    </location>
</feature>
<dbReference type="InterPro" id="IPR013249">
    <property type="entry name" value="RNA_pol_sigma70_r4_t2"/>
</dbReference>